<dbReference type="AlphaFoldDB" id="A0A0K9NWL3"/>
<proteinExistence type="predicted"/>
<dbReference type="PANTHER" id="PTHR47934">
    <property type="entry name" value="PENTATRICOPEPTIDE REPEAT-CONTAINING PROTEIN PET309, MITOCHONDRIAL"/>
    <property type="match status" value="1"/>
</dbReference>
<dbReference type="Pfam" id="PF01535">
    <property type="entry name" value="PPR"/>
    <property type="match status" value="3"/>
</dbReference>
<evidence type="ECO:0000313" key="4">
    <source>
        <dbReference type="Proteomes" id="UP000036987"/>
    </source>
</evidence>
<feature type="repeat" description="PPR" evidence="2">
    <location>
        <begin position="352"/>
        <end position="386"/>
    </location>
</feature>
<keyword evidence="4" id="KW-1185">Reference proteome</keyword>
<keyword evidence="1" id="KW-0677">Repeat</keyword>
<dbReference type="Proteomes" id="UP000036987">
    <property type="component" value="Unassembled WGS sequence"/>
</dbReference>
<accession>A0A0K9NWL3</accession>
<comment type="caution">
    <text evidence="3">The sequence shown here is derived from an EMBL/GenBank/DDBJ whole genome shotgun (WGS) entry which is preliminary data.</text>
</comment>
<evidence type="ECO:0000313" key="3">
    <source>
        <dbReference type="EMBL" id="KMZ61144.1"/>
    </source>
</evidence>
<dbReference type="InterPro" id="IPR002885">
    <property type="entry name" value="PPR_rpt"/>
</dbReference>
<feature type="repeat" description="PPR" evidence="2">
    <location>
        <begin position="279"/>
        <end position="313"/>
    </location>
</feature>
<evidence type="ECO:0000256" key="2">
    <source>
        <dbReference type="PROSITE-ProRule" id="PRU00708"/>
    </source>
</evidence>
<feature type="repeat" description="PPR" evidence="2">
    <location>
        <begin position="209"/>
        <end position="243"/>
    </location>
</feature>
<dbReference type="GO" id="GO:0007005">
    <property type="term" value="P:mitochondrion organization"/>
    <property type="evidence" value="ECO:0000318"/>
    <property type="project" value="GO_Central"/>
</dbReference>
<dbReference type="GO" id="GO:0003729">
    <property type="term" value="F:mRNA binding"/>
    <property type="evidence" value="ECO:0000318"/>
    <property type="project" value="GO_Central"/>
</dbReference>
<dbReference type="InterPro" id="IPR051114">
    <property type="entry name" value="Mito_RNA_Proc_CCM1"/>
</dbReference>
<organism evidence="3 4">
    <name type="scientific">Zostera marina</name>
    <name type="common">Eelgrass</name>
    <dbReference type="NCBI Taxonomy" id="29655"/>
    <lineage>
        <taxon>Eukaryota</taxon>
        <taxon>Viridiplantae</taxon>
        <taxon>Streptophyta</taxon>
        <taxon>Embryophyta</taxon>
        <taxon>Tracheophyta</taxon>
        <taxon>Spermatophyta</taxon>
        <taxon>Magnoliopsida</taxon>
        <taxon>Liliopsida</taxon>
        <taxon>Zosteraceae</taxon>
        <taxon>Zostera</taxon>
    </lineage>
</organism>
<protein>
    <submittedName>
        <fullName evidence="3">Pentatricopeptide repeat-containing protein, mitochondrial</fullName>
    </submittedName>
</protein>
<reference evidence="4" key="1">
    <citation type="journal article" date="2016" name="Nature">
        <title>The genome of the seagrass Zostera marina reveals angiosperm adaptation to the sea.</title>
        <authorList>
            <person name="Olsen J.L."/>
            <person name="Rouze P."/>
            <person name="Verhelst B."/>
            <person name="Lin Y.-C."/>
            <person name="Bayer T."/>
            <person name="Collen J."/>
            <person name="Dattolo E."/>
            <person name="De Paoli E."/>
            <person name="Dittami S."/>
            <person name="Maumus F."/>
            <person name="Michel G."/>
            <person name="Kersting A."/>
            <person name="Lauritano C."/>
            <person name="Lohaus R."/>
            <person name="Toepel M."/>
            <person name="Tonon T."/>
            <person name="Vanneste K."/>
            <person name="Amirebrahimi M."/>
            <person name="Brakel J."/>
            <person name="Bostroem C."/>
            <person name="Chovatia M."/>
            <person name="Grimwood J."/>
            <person name="Jenkins J.W."/>
            <person name="Jueterbock A."/>
            <person name="Mraz A."/>
            <person name="Stam W.T."/>
            <person name="Tice H."/>
            <person name="Bornberg-Bauer E."/>
            <person name="Green P.J."/>
            <person name="Pearson G.A."/>
            <person name="Procaccini G."/>
            <person name="Duarte C.M."/>
            <person name="Schmutz J."/>
            <person name="Reusch T.B.H."/>
            <person name="Van de Peer Y."/>
        </authorList>
    </citation>
    <scope>NUCLEOTIDE SEQUENCE [LARGE SCALE GENOMIC DNA]</scope>
    <source>
        <strain evidence="4">cv. Finnish</strain>
    </source>
</reference>
<dbReference type="GO" id="GO:0006396">
    <property type="term" value="P:RNA processing"/>
    <property type="evidence" value="ECO:0000318"/>
    <property type="project" value="GO_Central"/>
</dbReference>
<dbReference type="OMA" id="HLMFKNC"/>
<dbReference type="STRING" id="29655.A0A0K9NWL3"/>
<feature type="repeat" description="PPR" evidence="2">
    <location>
        <begin position="456"/>
        <end position="490"/>
    </location>
</feature>
<sequence length="542" mass="61775">MIILRRKQLLHGIHRRGFAATAAAEEEDNTRMPLVDIEQLASLRSKSDLLANYSIAPPISHWPQPLFPRRLSLILRRHQTDLDLTLRIFHHASNYVPDFRHNYLSYHTIIDILARARRFDQLEEMLSRLAESSVKCGEEAFITVIRAYGLAGKSSAALKVFLSIRPRFKVNASVRAFNTVLNAMIQNRKFDVVAILFKNCQTKFGIRPNIFTCNILIKALCKLGDIKGALKMIEEIPHWGMVPNLFTYTTVLSFYCTHGDMDSARKLFEEILERGWLPDATAYTVLIDGYCRLGKIIEASKLMDEMEANKIPPNDITYSVMIESLCKQSNPMKSGQALNLLTEMLEADYIPVPPLCCKVIDALCGNQRVDDACWLWRKMLEQNCMPDNSILSTLIYWLCKESKVKKATSLFWEFKKAFFPSVSTYNTLLSGMFDNGELQEAGKLWDDMLDNRCSPSALTYNLLIQGFCKAGLVKDGIKIFEEMLAKGFPPNKVMYQTLIDELRRRGETPDENFIGLLRLGISGGFLDRDCWDFPVSSSKRNS</sequence>
<dbReference type="OrthoDB" id="185373at2759"/>
<dbReference type="GO" id="GO:0005739">
    <property type="term" value="C:mitochondrion"/>
    <property type="evidence" value="ECO:0000318"/>
    <property type="project" value="GO_Central"/>
</dbReference>
<dbReference type="Gene3D" id="1.25.40.10">
    <property type="entry name" value="Tetratricopeptide repeat domain"/>
    <property type="match status" value="4"/>
</dbReference>
<dbReference type="EMBL" id="LFYR01001529">
    <property type="protein sequence ID" value="KMZ61144.1"/>
    <property type="molecule type" value="Genomic_DNA"/>
</dbReference>
<dbReference type="PROSITE" id="PS51375">
    <property type="entry name" value="PPR"/>
    <property type="match status" value="7"/>
</dbReference>
<dbReference type="NCBIfam" id="TIGR00756">
    <property type="entry name" value="PPR"/>
    <property type="match status" value="6"/>
</dbReference>
<dbReference type="InterPro" id="IPR011990">
    <property type="entry name" value="TPR-like_helical_dom_sf"/>
</dbReference>
<dbReference type="Pfam" id="PF13041">
    <property type="entry name" value="PPR_2"/>
    <property type="match status" value="3"/>
</dbReference>
<feature type="repeat" description="PPR" evidence="2">
    <location>
        <begin position="314"/>
        <end position="351"/>
    </location>
</feature>
<name>A0A0K9NWL3_ZOSMR</name>
<dbReference type="PANTHER" id="PTHR47934:SF13">
    <property type="entry name" value="OS06G0125300 PROTEIN"/>
    <property type="match status" value="1"/>
</dbReference>
<evidence type="ECO:0000256" key="1">
    <source>
        <dbReference type="ARBA" id="ARBA00022737"/>
    </source>
</evidence>
<feature type="repeat" description="PPR" evidence="2">
    <location>
        <begin position="244"/>
        <end position="278"/>
    </location>
</feature>
<gene>
    <name evidence="3" type="ORF">ZOSMA_54G00750</name>
</gene>
<feature type="repeat" description="PPR" evidence="2">
    <location>
        <begin position="421"/>
        <end position="455"/>
    </location>
</feature>